<keyword evidence="7" id="KW-1185">Reference proteome</keyword>
<feature type="compositionally biased region" description="Low complexity" evidence="5">
    <location>
        <begin position="177"/>
        <end position="197"/>
    </location>
</feature>
<keyword evidence="4" id="KW-0507">mRNA processing</keyword>
<dbReference type="InterPro" id="IPR011993">
    <property type="entry name" value="PH-like_dom_sf"/>
</dbReference>
<feature type="region of interest" description="Disordered" evidence="5">
    <location>
        <begin position="1"/>
        <end position="36"/>
    </location>
</feature>
<dbReference type="PANTHER" id="PTHR16290:SF0">
    <property type="entry name" value="DECAPPING PROTEIN 1, ISOFORM A"/>
    <property type="match status" value="1"/>
</dbReference>
<proteinExistence type="inferred from homology"/>
<keyword evidence="3" id="KW-0963">Cytoplasm</keyword>
<dbReference type="GeneID" id="54297805"/>
<feature type="region of interest" description="Disordered" evidence="5">
    <location>
        <begin position="258"/>
        <end position="292"/>
    </location>
</feature>
<dbReference type="Pfam" id="PF06058">
    <property type="entry name" value="DCP1"/>
    <property type="match status" value="1"/>
</dbReference>
<dbReference type="Gene3D" id="2.30.29.30">
    <property type="entry name" value="Pleckstrin-homology domain (PH domain)/Phosphotyrosine-binding domain (PTB)"/>
    <property type="match status" value="1"/>
</dbReference>
<dbReference type="OrthoDB" id="440673at2759"/>
<evidence type="ECO:0000256" key="3">
    <source>
        <dbReference type="ARBA" id="ARBA00022490"/>
    </source>
</evidence>
<comment type="subcellular location">
    <subcellularLocation>
        <location evidence="1">Cytoplasm</location>
    </subcellularLocation>
</comment>
<dbReference type="PANTHER" id="PTHR16290">
    <property type="entry name" value="TRANSCRIPTION FACTOR SMIF DECAPPING ENZYME DCP1"/>
    <property type="match status" value="1"/>
</dbReference>
<name>A0A6A6BHG2_9PEZI</name>
<protein>
    <recommendedName>
        <fullName evidence="8">PH domain-like protein</fullName>
    </recommendedName>
</protein>
<accession>A0A6A6BHG2</accession>
<dbReference type="EMBL" id="ML995483">
    <property type="protein sequence ID" value="KAF2142883.1"/>
    <property type="molecule type" value="Genomic_DNA"/>
</dbReference>
<dbReference type="GO" id="GO:0006397">
    <property type="term" value="P:mRNA processing"/>
    <property type="evidence" value="ECO:0007669"/>
    <property type="project" value="UniProtKB-KW"/>
</dbReference>
<dbReference type="GO" id="GO:0000290">
    <property type="term" value="P:deadenylation-dependent decapping of nuclear-transcribed mRNA"/>
    <property type="evidence" value="ECO:0007669"/>
    <property type="project" value="InterPro"/>
</dbReference>
<evidence type="ECO:0000256" key="2">
    <source>
        <dbReference type="ARBA" id="ARBA00008778"/>
    </source>
</evidence>
<dbReference type="GO" id="GO:0003729">
    <property type="term" value="F:mRNA binding"/>
    <property type="evidence" value="ECO:0007669"/>
    <property type="project" value="TreeGrafter"/>
</dbReference>
<dbReference type="AlphaFoldDB" id="A0A6A6BHG2"/>
<feature type="region of interest" description="Disordered" evidence="5">
    <location>
        <begin position="177"/>
        <end position="205"/>
    </location>
</feature>
<organism evidence="6 7">
    <name type="scientific">Aplosporella prunicola CBS 121167</name>
    <dbReference type="NCBI Taxonomy" id="1176127"/>
    <lineage>
        <taxon>Eukaryota</taxon>
        <taxon>Fungi</taxon>
        <taxon>Dikarya</taxon>
        <taxon>Ascomycota</taxon>
        <taxon>Pezizomycotina</taxon>
        <taxon>Dothideomycetes</taxon>
        <taxon>Dothideomycetes incertae sedis</taxon>
        <taxon>Botryosphaeriales</taxon>
        <taxon>Aplosporellaceae</taxon>
        <taxon>Aplosporella</taxon>
    </lineage>
</organism>
<dbReference type="SUPFAM" id="SSF50729">
    <property type="entry name" value="PH domain-like"/>
    <property type="match status" value="1"/>
</dbReference>
<dbReference type="InterPro" id="IPR010334">
    <property type="entry name" value="Dcp1"/>
</dbReference>
<evidence type="ECO:0000256" key="4">
    <source>
        <dbReference type="ARBA" id="ARBA00022664"/>
    </source>
</evidence>
<evidence type="ECO:0000313" key="6">
    <source>
        <dbReference type="EMBL" id="KAF2142883.1"/>
    </source>
</evidence>
<evidence type="ECO:0008006" key="8">
    <source>
        <dbReference type="Google" id="ProtNLM"/>
    </source>
</evidence>
<gene>
    <name evidence="6" type="ORF">K452DRAFT_286512</name>
</gene>
<dbReference type="GO" id="GO:0008047">
    <property type="term" value="F:enzyme activator activity"/>
    <property type="evidence" value="ECO:0007669"/>
    <property type="project" value="InterPro"/>
</dbReference>
<dbReference type="GO" id="GO:0000932">
    <property type="term" value="C:P-body"/>
    <property type="evidence" value="ECO:0007669"/>
    <property type="project" value="TreeGrafter"/>
</dbReference>
<evidence type="ECO:0000256" key="1">
    <source>
        <dbReference type="ARBA" id="ARBA00004496"/>
    </source>
</evidence>
<feature type="compositionally biased region" description="Low complexity" evidence="5">
    <location>
        <begin position="282"/>
        <end position="292"/>
    </location>
</feature>
<dbReference type="Proteomes" id="UP000799438">
    <property type="component" value="Unassembled WGS sequence"/>
</dbReference>
<dbReference type="RefSeq" id="XP_033398595.1">
    <property type="nucleotide sequence ID" value="XM_033540309.1"/>
</dbReference>
<comment type="similarity">
    <text evidence="2">Belongs to the DCP1 family.</text>
</comment>
<evidence type="ECO:0000313" key="7">
    <source>
        <dbReference type="Proteomes" id="UP000799438"/>
    </source>
</evidence>
<reference evidence="6" key="1">
    <citation type="journal article" date="2020" name="Stud. Mycol.">
        <title>101 Dothideomycetes genomes: a test case for predicting lifestyles and emergence of pathogens.</title>
        <authorList>
            <person name="Haridas S."/>
            <person name="Albert R."/>
            <person name="Binder M."/>
            <person name="Bloem J."/>
            <person name="Labutti K."/>
            <person name="Salamov A."/>
            <person name="Andreopoulos B."/>
            <person name="Baker S."/>
            <person name="Barry K."/>
            <person name="Bills G."/>
            <person name="Bluhm B."/>
            <person name="Cannon C."/>
            <person name="Castanera R."/>
            <person name="Culley D."/>
            <person name="Daum C."/>
            <person name="Ezra D."/>
            <person name="Gonzalez J."/>
            <person name="Henrissat B."/>
            <person name="Kuo A."/>
            <person name="Liang C."/>
            <person name="Lipzen A."/>
            <person name="Lutzoni F."/>
            <person name="Magnuson J."/>
            <person name="Mondo S."/>
            <person name="Nolan M."/>
            <person name="Ohm R."/>
            <person name="Pangilinan J."/>
            <person name="Park H.-J."/>
            <person name="Ramirez L."/>
            <person name="Alfaro M."/>
            <person name="Sun H."/>
            <person name="Tritt A."/>
            <person name="Yoshinaga Y."/>
            <person name="Zwiers L.-H."/>
            <person name="Turgeon B."/>
            <person name="Goodwin S."/>
            <person name="Spatafora J."/>
            <person name="Crous P."/>
            <person name="Grigoriev I."/>
        </authorList>
    </citation>
    <scope>NUCLEOTIDE SEQUENCE</scope>
    <source>
        <strain evidence="6">CBS 121167</strain>
    </source>
</reference>
<dbReference type="CDD" id="cd13182">
    <property type="entry name" value="EVH1-like_Dcp1"/>
    <property type="match status" value="1"/>
</dbReference>
<sequence>MATRRSKSQRAPAASDYETDTDAAHLSSLPPPPRRTNDQLNLSVLRRFEPDVTSILSYASYSVLYIFQPDGQWEKCGIEGTLFVCALTPSPIGAERFTVIILNRRGLDNFITELKSPDNVDVTDEYIILQVAGKDGAPQIYGLWIFAEPPPSSTATARTMNANTICGCAERAESSRVAAEQQQGHQAMAQAEAAAEAVTEEHGADMDRSVSLTELFGQQREQDSDFTIHNHHENQSASEQATAQPAVQMPVPSAAGIMAAPANTGTPQFAPTPDNAFFLSGPRPAAQPPQVVNQAQAAQLLQLFQPPQAPQAQPQAYSGL</sequence>
<dbReference type="GO" id="GO:0031087">
    <property type="term" value="P:deadenylation-independent decapping of nuclear-transcribed mRNA"/>
    <property type="evidence" value="ECO:0007669"/>
    <property type="project" value="TreeGrafter"/>
</dbReference>
<evidence type="ECO:0000256" key="5">
    <source>
        <dbReference type="SAM" id="MobiDB-lite"/>
    </source>
</evidence>